<dbReference type="InterPro" id="IPR032675">
    <property type="entry name" value="LRR_dom_sf"/>
</dbReference>
<feature type="region of interest" description="Disordered" evidence="5">
    <location>
        <begin position="1245"/>
        <end position="1312"/>
    </location>
</feature>
<dbReference type="GO" id="GO:0003677">
    <property type="term" value="F:DNA binding"/>
    <property type="evidence" value="ECO:0007669"/>
    <property type="project" value="InterPro"/>
</dbReference>
<feature type="compositionally biased region" description="Low complexity" evidence="5">
    <location>
        <begin position="1834"/>
        <end position="1888"/>
    </location>
</feature>
<feature type="compositionally biased region" description="Low complexity" evidence="5">
    <location>
        <begin position="1124"/>
        <end position="1156"/>
    </location>
</feature>
<evidence type="ECO:0000256" key="4">
    <source>
        <dbReference type="ARBA" id="ARBA00023242"/>
    </source>
</evidence>
<evidence type="ECO:0000256" key="5">
    <source>
        <dbReference type="SAM" id="MobiDB-lite"/>
    </source>
</evidence>
<feature type="region of interest" description="Disordered" evidence="5">
    <location>
        <begin position="2161"/>
        <end position="2182"/>
    </location>
</feature>
<dbReference type="PANTHER" id="PTHR22970:SF14">
    <property type="entry name" value="AT-RICH INTERACTIVE DOMAIN-CONTAINING PROTEIN 2"/>
    <property type="match status" value="1"/>
</dbReference>
<name>A0A7R9P989_TIMCA</name>
<dbReference type="PROSITE" id="PS51526">
    <property type="entry name" value="RFX_DBD"/>
    <property type="match status" value="1"/>
</dbReference>
<accession>A0A7R9P989</accession>
<dbReference type="InterPro" id="IPR036388">
    <property type="entry name" value="WH-like_DNA-bd_sf"/>
</dbReference>
<feature type="region of interest" description="Disordered" evidence="5">
    <location>
        <begin position="1037"/>
        <end position="1061"/>
    </location>
</feature>
<dbReference type="InterPro" id="IPR052406">
    <property type="entry name" value="Chromatin_Remodeling_Comp"/>
</dbReference>
<dbReference type="GO" id="GO:0006325">
    <property type="term" value="P:chromatin organization"/>
    <property type="evidence" value="ECO:0007669"/>
    <property type="project" value="UniProtKB-KW"/>
</dbReference>
<feature type="region of interest" description="Disordered" evidence="5">
    <location>
        <begin position="2112"/>
        <end position="2136"/>
    </location>
</feature>
<dbReference type="PANTHER" id="PTHR22970">
    <property type="entry name" value="AT-RICH INTERACTIVE DOMAIN-CONTAINING PROTEIN 2"/>
    <property type="match status" value="1"/>
</dbReference>
<feature type="region of interest" description="Disordered" evidence="5">
    <location>
        <begin position="1818"/>
        <end position="1988"/>
    </location>
</feature>
<reference evidence="7" key="1">
    <citation type="submission" date="2020-11" db="EMBL/GenBank/DDBJ databases">
        <authorList>
            <person name="Tran Van P."/>
        </authorList>
    </citation>
    <scope>NUCLEOTIDE SEQUENCE</scope>
</reference>
<evidence type="ECO:0000256" key="2">
    <source>
        <dbReference type="ARBA" id="ARBA00023015"/>
    </source>
</evidence>
<evidence type="ECO:0000256" key="1">
    <source>
        <dbReference type="ARBA" id="ARBA00022853"/>
    </source>
</evidence>
<proteinExistence type="predicted"/>
<evidence type="ECO:0000256" key="3">
    <source>
        <dbReference type="ARBA" id="ARBA00023163"/>
    </source>
</evidence>
<feature type="domain" description="RFX-type winged-helix" evidence="6">
    <location>
        <begin position="868"/>
        <end position="952"/>
    </location>
</feature>
<feature type="compositionally biased region" description="Low complexity" evidence="5">
    <location>
        <begin position="1207"/>
        <end position="1220"/>
    </location>
</feature>
<dbReference type="Pfam" id="PF02257">
    <property type="entry name" value="RFX_DNA_binding"/>
    <property type="match status" value="1"/>
</dbReference>
<evidence type="ECO:0000259" key="6">
    <source>
        <dbReference type="PROSITE" id="PS51526"/>
    </source>
</evidence>
<dbReference type="Gene3D" id="1.10.10.10">
    <property type="entry name" value="Winged helix-like DNA-binding domain superfamily/Winged helix DNA-binding domain"/>
    <property type="match status" value="1"/>
</dbReference>
<feature type="compositionally biased region" description="Polar residues" evidence="5">
    <location>
        <begin position="1899"/>
        <end position="1921"/>
    </location>
</feature>
<feature type="region of interest" description="Disordered" evidence="5">
    <location>
        <begin position="994"/>
        <end position="1013"/>
    </location>
</feature>
<keyword evidence="3" id="KW-0804">Transcription</keyword>
<feature type="compositionally biased region" description="Pro residues" evidence="5">
    <location>
        <begin position="1971"/>
        <end position="1980"/>
    </location>
</feature>
<feature type="region of interest" description="Disordered" evidence="5">
    <location>
        <begin position="1115"/>
        <end position="1174"/>
    </location>
</feature>
<keyword evidence="1" id="KW-0156">Chromatin regulator</keyword>
<dbReference type="InterPro" id="IPR013087">
    <property type="entry name" value="Znf_C2H2_type"/>
</dbReference>
<feature type="compositionally biased region" description="Polar residues" evidence="5">
    <location>
        <begin position="1285"/>
        <end position="1312"/>
    </location>
</feature>
<feature type="compositionally biased region" description="Basic and acidic residues" evidence="5">
    <location>
        <begin position="1050"/>
        <end position="1060"/>
    </location>
</feature>
<feature type="region of interest" description="Disordered" evidence="5">
    <location>
        <begin position="1202"/>
        <end position="1223"/>
    </location>
</feature>
<dbReference type="GO" id="GO:0006355">
    <property type="term" value="P:regulation of DNA-templated transcription"/>
    <property type="evidence" value="ECO:0007669"/>
    <property type="project" value="InterPro"/>
</dbReference>
<dbReference type="Gene3D" id="3.80.10.10">
    <property type="entry name" value="Ribonuclease Inhibitor"/>
    <property type="match status" value="1"/>
</dbReference>
<gene>
    <name evidence="7" type="ORF">TCMB3V08_LOCUS6930</name>
</gene>
<dbReference type="EMBL" id="OE182268">
    <property type="protein sequence ID" value="CAD7574312.1"/>
    <property type="molecule type" value="Genomic_DNA"/>
</dbReference>
<feature type="compositionally biased region" description="Pro residues" evidence="5">
    <location>
        <begin position="2121"/>
        <end position="2132"/>
    </location>
</feature>
<dbReference type="InterPro" id="IPR003150">
    <property type="entry name" value="DNA-bd_RFX"/>
</dbReference>
<evidence type="ECO:0000313" key="7">
    <source>
        <dbReference type="EMBL" id="CAD7574312.1"/>
    </source>
</evidence>
<feature type="compositionally biased region" description="Polar residues" evidence="5">
    <location>
        <begin position="1928"/>
        <end position="1954"/>
    </location>
</feature>
<keyword evidence="2" id="KW-0805">Transcription regulation</keyword>
<dbReference type="PROSITE" id="PS00028">
    <property type="entry name" value="ZINC_FINGER_C2H2_1"/>
    <property type="match status" value="1"/>
</dbReference>
<protein>
    <submittedName>
        <fullName evidence="7">(California timema) hypothetical protein</fullName>
    </submittedName>
</protein>
<organism evidence="7">
    <name type="scientific">Timema californicum</name>
    <name type="common">California timema</name>
    <name type="synonym">Walking stick</name>
    <dbReference type="NCBI Taxonomy" id="61474"/>
    <lineage>
        <taxon>Eukaryota</taxon>
        <taxon>Metazoa</taxon>
        <taxon>Ecdysozoa</taxon>
        <taxon>Arthropoda</taxon>
        <taxon>Hexapoda</taxon>
        <taxon>Insecta</taxon>
        <taxon>Pterygota</taxon>
        <taxon>Neoptera</taxon>
        <taxon>Polyneoptera</taxon>
        <taxon>Phasmatodea</taxon>
        <taxon>Timematodea</taxon>
        <taxon>Timematoidea</taxon>
        <taxon>Timematidae</taxon>
        <taxon>Timema</taxon>
    </lineage>
</organism>
<sequence>MGENLRTYNGMSADLYKASDYDRLALSLTSPLPNEQDFAINVCTLLSNEGKHTLRLDKCPRLIDFLLAHAGVYNHSSMREYFEYLYGSVRNHSTRQFWEDVLEDPNLIELIDESRFVIKKKVKVAEVLVGNDKDKLKGLDKEKEKEIKLADRGNISLENTGAISEVVLKTIDEKVKKLVVDKVEKSTDEKVNKSLENKVEKSDIANVEKSNVVNLKKSDVDNLKKSNVANLEKSDVAKVEKSHIANLEKSDLANVEKSNVANLEKSDIANIDKSNVVNLEKSNVANFEKSDVANLDKSDIANLGKSEIAKLDKSDNANSEKSDHVNLEKLGNSNLKNSEGAKFENSNNVKLNKCEDAEVGKLADTLVMSDNAKVKKLDNVEVEKLDSKITKSGDIKTENSEKVEVRELEKRCKEEPEKMEVDLEINEIVKVSEEHLTCEPMEICEEILNEEIVYEEGEDGLMCEVKKNKKNITKKHSEERAKICLKLEPCDKELFCLGRTYGTQDYVGQRVLQIVTILRNLSFVEENMNVLASNVTFVRFVLLCARARWNNLHQAGLDMLGNISLDMRVEDPSTHRLSGVLVSVLTIGVGAEDRFVVLSCLEVLNKLSQREENEDIMLRCLDQRSHLPVSWCVVAPFDLFPRHEHQKHGERLQTLATFIRSCRPVQEYEGSSCNSFESIRAFLDPSIGTFCRCIIHSLFITSLHASIWCEQAGYGSHASLEDTSSELWTQGLYPDARCGNSVWVECRFFHYNHDYFSCHGIRYTNPSSTYFYLFAWEIQCSSETLHNTTEMKPRSGDWAETIDYLQEAAITSLSIDTIVKEMVIGAPQPAVATPVSLTQTQIQQQHAHTQQQQQHAHQQAVQENEQFTLSWLRATFEPVVGARIEQGEMYKQYLTACSKIGRRGVIAPLHFPRCVRSVFGGSVGPTTQKASNLTAGTTEPPPCFYEGIKVRPNPFPLGVSTGVQPPAATPRKLPLPFQKHVSVSIPPVRAVTPPPAPPPVVSPPPAKPRAPTPVPVLPPVLETTVVDTSLPMVPAPSSPILKAQLSAPPKPRETSTKGDVKSQVLAHPHLTQALLGSTGAQPQAKEGCSTSLIKSLLATKVTPCMSPPALTGIVSMPATSNTASDSSQQVTQRQQQQQRLLQQQLNSQSTSTDSSSAPATPAQANKSKPITSLPCKLAEQRRTARMNGARTSVAVQSQVAPVKEFSTESNTNSNSSTESTPIVGATSISTITPRIVENHATAAGGNCTLRGRREPPQPPPPPLAPLNSGTKLPLAPRFDPEDSDSTGNNSLASSSRDCSGLGASNVSSTDDGENSLTSFEGFLLNGIPNSIDIDAASNDSSSKDSVRSGVIIKPGCKSLMLADLLEKRVDKKEPPILNGIVGKELRIGDKGLELVENHLEKVLKESVNLNVTVETKTGELIETTTEQVLKEMSSDEGLVRIMGEVMANKSSVLVKTDKDSDSAAFKTVGTVTDDNVMDSIKYATTQTQTQGLKRPADTAIGATVAKRPHLVESSVLNGTSSPIPVISIKEESTRLKEQEVVIIKEDISTVRLENTTESDSSTERVSASSSAANLYAALAASALEDEPELELETIPHTVGGLQIAGRQTMFLGQGVDSSGQQLIMTAAAAPRQIIVSQGQLASQGQVLISAGGQITLQQGGPTAAIKAAGGHQGVPVLVQTSGGSSQRTQLAAVAQQGAQLVQAGQVVLTQSSTGQFILSQTPPSQVQLVTGGTQGGQYIMSTGGTTGQTHYVVAQPQTALVQGQTQTVLVAQTPQQQGTTAKTIIILQPQGSGQTTQKVMMTSQGQQVVVTQVPRPIMQGTPSGIPPPALVPTSNSANNAVSSSLQVHQQTQVQHIQPHPQQQLAVQQKPLQQASLNQQQQFHHPQQQSSLPTTKLVANASSNTPPLKCQSPQPVNQSSGTRPAVPSPTVSSVIQHHQPTRPINPTSPSFTGTPTKPFRPLLTQATLRPAHPQPPVPVRQPTPSTVQRPSIKTYQNTRMVVDDKSAATQTRNVRPAAIVGQSTTTAQTRTNNPLDQAMFLCEWRGCMRSFKSANEVYLHACEAHCPLGSEEIQCLWERCDAMRRKRFSLMTHLYDRHCNADVLRMMAVRRKQLSQSGRSEIPPPQPPPPHPGYAPNAAFHAIKRHALEFVNPKELMKTAPASVQTRTGASPPEQDDNEGPVTKSIRLTSSLILRNLVIYSTNGRRFLRSYEPHLASVALSNVESSRTIAQVLYDMNQQMSSQSCTICTLKGSPGRHVSEVSKTTAIFELHFCVQQSEHAQHREEERWLTLQTALEQVQDNSCSPSQAQAALEQVQDNLAPRLKHRQRCNRSKITLLPVSSTDSAVTGKTTPVHPTEIRTSISPSSAVELNTNSVLANYATETAINTTLHKYLDYSVGYSPALGFRIFSFALSFDGFERESSPAITNFVFRFFA</sequence>
<keyword evidence="4" id="KW-0539">Nucleus</keyword>